<sequence length="233" mass="26987">MGTYSSIFIEFKKKDQWHLLEGIVPLDYKEWRYFGEGPSPDDNHPIEIGGVKMGCMFTLVRQGCVRDLLVGHDAPFNDRGFPNDLSPELKEMFDKVQERIDSKKDVGVFGGDWRWGKSWCYLTELQSYLDEQLEKCKSAILTEHSKQLSYGISEKLDAILAAVNGKKIEIKKKQQEDEDDYIDQGEMLEYYLGEELDEIIWLKEFAAGIALIHEFLTDEWCSEDSIRLVFYAS</sequence>
<name>A0A9D5P2S5_XYLRU</name>
<accession>A0A9D5P2S5</accession>
<dbReference type="Proteomes" id="UP000806522">
    <property type="component" value="Unassembled WGS sequence"/>
</dbReference>
<evidence type="ECO:0000313" key="2">
    <source>
        <dbReference type="Proteomes" id="UP000806522"/>
    </source>
</evidence>
<gene>
    <name evidence="1" type="ORF">E7101_14765</name>
</gene>
<protein>
    <submittedName>
        <fullName evidence="1">Uncharacterized protein</fullName>
    </submittedName>
</protein>
<dbReference type="AlphaFoldDB" id="A0A9D5P2S5"/>
<evidence type="ECO:0000313" key="1">
    <source>
        <dbReference type="EMBL" id="MBE6272183.1"/>
    </source>
</evidence>
<comment type="caution">
    <text evidence="1">The sequence shown here is derived from an EMBL/GenBank/DDBJ whole genome shotgun (WGS) entry which is preliminary data.</text>
</comment>
<organism evidence="1 2">
    <name type="scientific">Xylanibacter ruminicola</name>
    <name type="common">Prevotella ruminicola</name>
    <dbReference type="NCBI Taxonomy" id="839"/>
    <lineage>
        <taxon>Bacteria</taxon>
        <taxon>Pseudomonadati</taxon>
        <taxon>Bacteroidota</taxon>
        <taxon>Bacteroidia</taxon>
        <taxon>Bacteroidales</taxon>
        <taxon>Prevotellaceae</taxon>
        <taxon>Xylanibacter</taxon>
    </lineage>
</organism>
<dbReference type="EMBL" id="SUYC01000027">
    <property type="protein sequence ID" value="MBE6272183.1"/>
    <property type="molecule type" value="Genomic_DNA"/>
</dbReference>
<proteinExistence type="predicted"/>
<reference evidence="1" key="1">
    <citation type="submission" date="2019-04" db="EMBL/GenBank/DDBJ databases">
        <title>Evolution of Biomass-Degrading Anaerobic Consortia Revealed by Metagenomics.</title>
        <authorList>
            <person name="Peng X."/>
        </authorList>
    </citation>
    <scope>NUCLEOTIDE SEQUENCE</scope>
    <source>
        <strain evidence="1">SIG140</strain>
    </source>
</reference>